<feature type="compositionally biased region" description="Low complexity" evidence="1">
    <location>
        <begin position="790"/>
        <end position="833"/>
    </location>
</feature>
<feature type="compositionally biased region" description="Low complexity" evidence="1">
    <location>
        <begin position="600"/>
        <end position="622"/>
    </location>
</feature>
<feature type="region of interest" description="Disordered" evidence="1">
    <location>
        <begin position="276"/>
        <end position="295"/>
    </location>
</feature>
<reference evidence="2 4" key="1">
    <citation type="journal article" date="2020" name="Stud. Mycol.">
        <title>101 Dothideomycetes genomes: a test case for predicting lifestyles and emergence of pathogens.</title>
        <authorList>
            <person name="Haridas S."/>
            <person name="Albert R."/>
            <person name="Binder M."/>
            <person name="Bloem J."/>
            <person name="Labutti K."/>
            <person name="Salamov A."/>
            <person name="Andreopoulos B."/>
            <person name="Baker S."/>
            <person name="Barry K."/>
            <person name="Bills G."/>
            <person name="Bluhm B."/>
            <person name="Cannon C."/>
            <person name="Castanera R."/>
            <person name="Culley D."/>
            <person name="Daum C."/>
            <person name="Ezra D."/>
            <person name="Gonzalez J."/>
            <person name="Henrissat B."/>
            <person name="Kuo A."/>
            <person name="Liang C."/>
            <person name="Lipzen A."/>
            <person name="Lutzoni F."/>
            <person name="Magnuson J."/>
            <person name="Mondo S."/>
            <person name="Nolan M."/>
            <person name="Ohm R."/>
            <person name="Pangilinan J."/>
            <person name="Park H.-J."/>
            <person name="Ramirez L."/>
            <person name="Alfaro M."/>
            <person name="Sun H."/>
            <person name="Tritt A."/>
            <person name="Yoshinaga Y."/>
            <person name="Zwiers L.-H."/>
            <person name="Turgeon B."/>
            <person name="Goodwin S."/>
            <person name="Spatafora J."/>
            <person name="Crous P."/>
            <person name="Grigoriev I."/>
        </authorList>
    </citation>
    <scope>NUCLEOTIDE SEQUENCE</scope>
    <source>
        <strain evidence="2 4">CBS 304.34</strain>
    </source>
</reference>
<feature type="region of interest" description="Disordered" evidence="1">
    <location>
        <begin position="180"/>
        <end position="260"/>
    </location>
</feature>
<accession>A0A6A6YBU7</accession>
<evidence type="ECO:0000313" key="4">
    <source>
        <dbReference type="RefSeq" id="XP_033573260.1"/>
    </source>
</evidence>
<feature type="compositionally biased region" description="Polar residues" evidence="1">
    <location>
        <begin position="769"/>
        <end position="779"/>
    </location>
</feature>
<evidence type="ECO:0000256" key="1">
    <source>
        <dbReference type="SAM" id="MobiDB-lite"/>
    </source>
</evidence>
<keyword evidence="3" id="KW-1185">Reference proteome</keyword>
<feature type="compositionally biased region" description="Low complexity" evidence="1">
    <location>
        <begin position="357"/>
        <end position="367"/>
    </location>
</feature>
<feature type="region of interest" description="Disordered" evidence="1">
    <location>
        <begin position="1"/>
        <end position="47"/>
    </location>
</feature>
<feature type="compositionally biased region" description="Polar residues" evidence="1">
    <location>
        <begin position="1"/>
        <end position="14"/>
    </location>
</feature>
<dbReference type="GeneID" id="54469216"/>
<evidence type="ECO:0000313" key="2">
    <source>
        <dbReference type="EMBL" id="KAF2806296.1"/>
    </source>
</evidence>
<sequence>MSSIFSKRLSTSTVGSKSTTDSKSPKSPRSPRDGGPTEFPTPKPRPTFLQRMSGFLPSIPAFMKTARRPRSAPELRRHSNLQPTSPTEARPLLTYHPGSTTLPVLSSTAVVRSDGYYYFPEYKPNQSPSRFSGLCPTLEKLTHSRPSSKGSSEVHHDHASGPNSMPSDLDLRVLEEYARSSNPPIPRLTPVKEGSTPPDIYTSAFPNGHHSPNPPRTLRYNPTTRTLTNRPRSRGKPTPSPPSSPNATPRPPLHHIHGLPHASQHPYIHHRDVPYYHEAPRPRPQRPATANPTPGWSDTVYYTPYHAIPPPPPRPTSPVIRNVLGGHHRPHVAFAEPVNLLTATFDSRGNMVQESDSSTTTSSASTTRVGGLRPEMRGGGAAEGFQWPTGKIPTMRGGGGRGDVRIPGGLWFLAGGRGRPGTVDGWRAQKGRPKGRGAPWLFFGGMEGRKGKRGKGGTMAESRQLVVEDVPPPMKAGGDTAGAGEVVDEVALGLTYVRPEETPAPGPTNGDAGQAPPPPKSLAAGPAVDNAAAKASPPGSNAPANPSRPRSNAALNASPARSNASANTSPPKSNAAANPSPPRSTVAANPSPPRSNAGGAANASPPRSNAPANATPPRSNAPGNASPPRSNVSGTGGNNAAPTASPAISNAAPNPSPPRSNAAPAPSPPRSNTPANASPPGRNAAANPSPPRSNAAGANPSPPRSNVAGAANPSPPRSNAAGAANPSPPRSQASATARSPAAPAEPTSPPAPNPAADDAQRAASNANSVTPSESISNVASRPHGSAVGTSNASNASARSRVSAVVDTRAQVGGPASAAGARSVAGSVASQGGAAKTGNAETSGDGGKAGSATAQSRVSNEGGAVPLKDRSPG</sequence>
<dbReference type="OrthoDB" id="3801583at2759"/>
<protein>
    <submittedName>
        <fullName evidence="2 4">Uncharacterized protein</fullName>
    </submittedName>
</protein>
<feature type="region of interest" description="Disordered" evidence="1">
    <location>
        <begin position="351"/>
        <end position="401"/>
    </location>
</feature>
<feature type="compositionally biased region" description="Pro residues" evidence="1">
    <location>
        <begin position="238"/>
        <end position="251"/>
    </location>
</feature>
<reference evidence="4" key="3">
    <citation type="submission" date="2025-04" db="UniProtKB">
        <authorList>
            <consortium name="RefSeq"/>
        </authorList>
    </citation>
    <scope>IDENTIFICATION</scope>
    <source>
        <strain evidence="4">CBS 304.34</strain>
    </source>
</reference>
<evidence type="ECO:0000313" key="3">
    <source>
        <dbReference type="Proteomes" id="UP000504636"/>
    </source>
</evidence>
<feature type="region of interest" description="Disordered" evidence="1">
    <location>
        <begin position="499"/>
        <end position="872"/>
    </location>
</feature>
<feature type="region of interest" description="Disordered" evidence="1">
    <location>
        <begin position="140"/>
        <end position="168"/>
    </location>
</feature>
<name>A0A6A6YBU7_9PEZI</name>
<dbReference type="AlphaFoldDB" id="A0A6A6YBU7"/>
<gene>
    <name evidence="2 4" type="ORF">BDZ99DRAFT_573867</name>
</gene>
<proteinExistence type="predicted"/>
<feature type="compositionally biased region" description="Low complexity" evidence="1">
    <location>
        <begin position="530"/>
        <end position="578"/>
    </location>
</feature>
<reference evidence="4" key="2">
    <citation type="submission" date="2020-04" db="EMBL/GenBank/DDBJ databases">
        <authorList>
            <consortium name="NCBI Genome Project"/>
        </authorList>
    </citation>
    <scope>NUCLEOTIDE SEQUENCE</scope>
    <source>
        <strain evidence="4">CBS 304.34</strain>
    </source>
</reference>
<dbReference type="RefSeq" id="XP_033573260.1">
    <property type="nucleotide sequence ID" value="XM_033728323.1"/>
</dbReference>
<feature type="compositionally biased region" description="Low complexity" evidence="1">
    <location>
        <begin position="638"/>
        <end position="664"/>
    </location>
</feature>
<organism evidence="2">
    <name type="scientific">Mytilinidion resinicola</name>
    <dbReference type="NCBI Taxonomy" id="574789"/>
    <lineage>
        <taxon>Eukaryota</taxon>
        <taxon>Fungi</taxon>
        <taxon>Dikarya</taxon>
        <taxon>Ascomycota</taxon>
        <taxon>Pezizomycotina</taxon>
        <taxon>Dothideomycetes</taxon>
        <taxon>Pleosporomycetidae</taxon>
        <taxon>Mytilinidiales</taxon>
        <taxon>Mytilinidiaceae</taxon>
        <taxon>Mytilinidion</taxon>
    </lineage>
</organism>
<feature type="region of interest" description="Disordered" evidence="1">
    <location>
        <begin position="64"/>
        <end position="91"/>
    </location>
</feature>
<feature type="compositionally biased region" description="Low complexity" evidence="1">
    <location>
        <begin position="754"/>
        <end position="768"/>
    </location>
</feature>
<dbReference type="EMBL" id="MU003707">
    <property type="protein sequence ID" value="KAF2806296.1"/>
    <property type="molecule type" value="Genomic_DNA"/>
</dbReference>
<dbReference type="Proteomes" id="UP000504636">
    <property type="component" value="Unplaced"/>
</dbReference>
<feature type="compositionally biased region" description="Low complexity" evidence="1">
    <location>
        <begin position="672"/>
        <end position="745"/>
    </location>
</feature>
<feature type="compositionally biased region" description="Low complexity" evidence="1">
    <location>
        <begin position="15"/>
        <end position="27"/>
    </location>
</feature>
<feature type="compositionally biased region" description="Low complexity" evidence="1">
    <location>
        <begin position="216"/>
        <end position="230"/>
    </location>
</feature>